<keyword evidence="3" id="KW-0028">Amino-acid biosynthesis</keyword>
<dbReference type="SUPFAM" id="SSF53167">
    <property type="entry name" value="Purine and uridine phosphorylases"/>
    <property type="match status" value="1"/>
</dbReference>
<dbReference type="PANTHER" id="PTHR46832:SF1">
    <property type="entry name" value="5'-METHYLTHIOADENOSINE_S-ADENOSYLHOMOCYSTEINE NUCLEOSIDASE"/>
    <property type="match status" value="1"/>
</dbReference>
<dbReference type="PANTHER" id="PTHR46832">
    <property type="entry name" value="5'-METHYLTHIOADENOSINE/S-ADENOSYLHOMOCYSTEINE NUCLEOSIDASE"/>
    <property type="match status" value="1"/>
</dbReference>
<dbReference type="NCBIfam" id="NF004079">
    <property type="entry name" value="PRK05584.1"/>
    <property type="match status" value="1"/>
</dbReference>
<dbReference type="Proteomes" id="UP001493153">
    <property type="component" value="Plasmid megaplasmid"/>
</dbReference>
<dbReference type="InterPro" id="IPR010049">
    <property type="entry name" value="MTA_SAH_Nsdase"/>
</dbReference>
<evidence type="ECO:0000256" key="2">
    <source>
        <dbReference type="ARBA" id="ARBA00011974"/>
    </source>
</evidence>
<dbReference type="InterPro" id="IPR000845">
    <property type="entry name" value="Nucleoside_phosphorylase_d"/>
</dbReference>
<dbReference type="RefSeq" id="WP_013429004.1">
    <property type="nucleotide sequence ID" value="NZ_CP062175.1"/>
</dbReference>
<evidence type="ECO:0000256" key="3">
    <source>
        <dbReference type="ARBA" id="ARBA00022605"/>
    </source>
</evidence>
<feature type="domain" description="Nucleoside phosphorylase" evidence="6">
    <location>
        <begin position="12"/>
        <end position="258"/>
    </location>
</feature>
<proteinExistence type="predicted"/>
<dbReference type="CDD" id="cd09008">
    <property type="entry name" value="MTAN"/>
    <property type="match status" value="1"/>
</dbReference>
<keyword evidence="8" id="KW-1185">Reference proteome</keyword>
<keyword evidence="4 7" id="KW-0378">Hydrolase</keyword>
<protein>
    <recommendedName>
        <fullName evidence="2">adenosylhomocysteine nucleosidase</fullName>
        <ecNumber evidence="2">3.2.2.9</ecNumber>
    </recommendedName>
</protein>
<dbReference type="EC" id="3.2.2.9" evidence="2"/>
<dbReference type="Gene3D" id="3.40.50.1580">
    <property type="entry name" value="Nucleoside phosphorylase domain"/>
    <property type="match status" value="1"/>
</dbReference>
<keyword evidence="7" id="KW-0326">Glycosidase</keyword>
<name>A0ABZ2PVH7_9BURK</name>
<dbReference type="Pfam" id="PF01048">
    <property type="entry name" value="PNP_UDP_1"/>
    <property type="match status" value="1"/>
</dbReference>
<dbReference type="GO" id="GO:0008782">
    <property type="term" value="F:adenosylhomocysteine nucleosidase activity"/>
    <property type="evidence" value="ECO:0007669"/>
    <property type="project" value="UniProtKB-EC"/>
</dbReference>
<evidence type="ECO:0000256" key="5">
    <source>
        <dbReference type="ARBA" id="ARBA00023167"/>
    </source>
</evidence>
<dbReference type="EMBL" id="CP062175">
    <property type="protein sequence ID" value="WXK37791.1"/>
    <property type="molecule type" value="Genomic_DNA"/>
</dbReference>
<evidence type="ECO:0000256" key="1">
    <source>
        <dbReference type="ARBA" id="ARBA00004945"/>
    </source>
</evidence>
<gene>
    <name evidence="7" type="ORF">IHE29_00030</name>
</gene>
<geneLocation type="plasmid" evidence="7 8">
    <name>megaplasmid</name>
</geneLocation>
<dbReference type="NCBIfam" id="TIGR01704">
    <property type="entry name" value="MTA_SAH-Nsdase"/>
    <property type="match status" value="1"/>
</dbReference>
<evidence type="ECO:0000256" key="4">
    <source>
        <dbReference type="ARBA" id="ARBA00022801"/>
    </source>
</evidence>
<sequence>MNTVQESNVRPLGIMAALPEEIAPLIDEMRAAPDWRTVTLGRREYALGTLRGMPCVMTLARVGKVAAATTATALIHQFGVDAIIFTGVAGGVARQVRVGDIVIADALMQHDLDASPLFPRFEVPLLGVSRFGTDDSLSDALAVAAASFVRAHAMELVQRYRGVIDDVPRVHRGLVVSGDRFIADHAAREAVLAAAPDALAVEMEGAALAQVCHEYEVRCAVVRTISDAADAHAAVSFSTFLAEVASAYSAGVLQRFLAQPRGHQ</sequence>
<comment type="pathway">
    <text evidence="1">Amino-acid biosynthesis; L-methionine biosynthesis via salvage pathway; S-methyl-5-thio-alpha-D-ribose 1-phosphate from S-methyl-5'-thioadenosine (hydrolase route): step 1/2.</text>
</comment>
<evidence type="ECO:0000313" key="7">
    <source>
        <dbReference type="EMBL" id="WXK37791.1"/>
    </source>
</evidence>
<evidence type="ECO:0000259" key="6">
    <source>
        <dbReference type="Pfam" id="PF01048"/>
    </source>
</evidence>
<reference evidence="7 8" key="1">
    <citation type="submission" date="2020-09" db="EMBL/GenBank/DDBJ databases">
        <title>Genome sequences of Mycetohabitans spp.</title>
        <authorList>
            <person name="Carter M.E."/>
            <person name="Carpenter S.C.D."/>
            <person name="Bogdanove A.J."/>
        </authorList>
    </citation>
    <scope>NUCLEOTIDE SEQUENCE [LARGE SCALE GENOMIC DNA]</scope>
    <source>
        <strain evidence="7 8">B12</strain>
        <plasmid evidence="7 8">megaplasmid</plasmid>
    </source>
</reference>
<keyword evidence="5" id="KW-0486">Methionine biosynthesis</keyword>
<accession>A0ABZ2PVH7</accession>
<keyword evidence="7" id="KW-0614">Plasmid</keyword>
<evidence type="ECO:0000313" key="8">
    <source>
        <dbReference type="Proteomes" id="UP001493153"/>
    </source>
</evidence>
<dbReference type="InterPro" id="IPR035994">
    <property type="entry name" value="Nucleoside_phosphorylase_sf"/>
</dbReference>
<organism evidence="7 8">
    <name type="scientific">Mycetohabitans rhizoxinica</name>
    <dbReference type="NCBI Taxonomy" id="412963"/>
    <lineage>
        <taxon>Bacteria</taxon>
        <taxon>Pseudomonadati</taxon>
        <taxon>Pseudomonadota</taxon>
        <taxon>Betaproteobacteria</taxon>
        <taxon>Burkholderiales</taxon>
        <taxon>Burkholderiaceae</taxon>
        <taxon>Mycetohabitans</taxon>
    </lineage>
</organism>